<dbReference type="EC" id="2.7.1.148" evidence="2 10"/>
<evidence type="ECO:0000256" key="7">
    <source>
        <dbReference type="ARBA" id="ARBA00022840"/>
    </source>
</evidence>
<gene>
    <name evidence="10" type="primary">ispE</name>
    <name evidence="13" type="ORF">ELE36_15175</name>
</gene>
<evidence type="ECO:0000256" key="5">
    <source>
        <dbReference type="ARBA" id="ARBA00022741"/>
    </source>
</evidence>
<dbReference type="PANTHER" id="PTHR43527">
    <property type="entry name" value="4-DIPHOSPHOCYTIDYL-2-C-METHYL-D-ERYTHRITOL KINASE, CHLOROPLASTIC"/>
    <property type="match status" value="1"/>
</dbReference>
<comment type="similarity">
    <text evidence="1 10">Belongs to the GHMP kinase family. IspE subfamily.</text>
</comment>
<keyword evidence="6 10" id="KW-0418">Kinase</keyword>
<dbReference type="InterPro" id="IPR013750">
    <property type="entry name" value="GHMP_kinase_C_dom"/>
</dbReference>
<evidence type="ECO:0000256" key="1">
    <source>
        <dbReference type="ARBA" id="ARBA00009684"/>
    </source>
</evidence>
<name>A0A411HMF1_9GAMM</name>
<keyword evidence="14" id="KW-1185">Reference proteome</keyword>
<dbReference type="Gene3D" id="3.30.70.890">
    <property type="entry name" value="GHMP kinase, C-terminal domain"/>
    <property type="match status" value="1"/>
</dbReference>
<dbReference type="Proteomes" id="UP000291562">
    <property type="component" value="Chromosome"/>
</dbReference>
<dbReference type="SUPFAM" id="SSF54211">
    <property type="entry name" value="Ribosomal protein S5 domain 2-like"/>
    <property type="match status" value="1"/>
</dbReference>
<dbReference type="GO" id="GO:0019288">
    <property type="term" value="P:isopentenyl diphosphate biosynthetic process, methylerythritol 4-phosphate pathway"/>
    <property type="evidence" value="ECO:0007669"/>
    <property type="project" value="UniProtKB-UniRule"/>
</dbReference>
<evidence type="ECO:0000259" key="12">
    <source>
        <dbReference type="Pfam" id="PF08544"/>
    </source>
</evidence>
<dbReference type="EMBL" id="CP035704">
    <property type="protein sequence ID" value="QBB71590.1"/>
    <property type="molecule type" value="Genomic_DNA"/>
</dbReference>
<dbReference type="InterPro" id="IPR036554">
    <property type="entry name" value="GHMP_kinase_C_sf"/>
</dbReference>
<dbReference type="HAMAP" id="MF_00061">
    <property type="entry name" value="IspE"/>
    <property type="match status" value="1"/>
</dbReference>
<dbReference type="InterPro" id="IPR004424">
    <property type="entry name" value="IspE"/>
</dbReference>
<dbReference type="OrthoDB" id="9809438at2"/>
<evidence type="ECO:0000256" key="10">
    <source>
        <dbReference type="HAMAP-Rule" id="MF_00061"/>
    </source>
</evidence>
<keyword evidence="7 10" id="KW-0067">ATP-binding</keyword>
<dbReference type="GO" id="GO:0050515">
    <property type="term" value="F:4-(cytidine 5'-diphospho)-2-C-methyl-D-erythritol kinase activity"/>
    <property type="evidence" value="ECO:0007669"/>
    <property type="project" value="UniProtKB-UniRule"/>
</dbReference>
<evidence type="ECO:0000256" key="4">
    <source>
        <dbReference type="ARBA" id="ARBA00022679"/>
    </source>
</evidence>
<dbReference type="KEGG" id="xbc:ELE36_15175"/>
<accession>A0A411HMF1</accession>
<feature type="active site" evidence="10">
    <location>
        <position position="145"/>
    </location>
</feature>
<comment type="pathway">
    <text evidence="10">Isoprenoid biosynthesis; isopentenyl diphosphate biosynthesis via DXP pathway; isopentenyl diphosphate from 1-deoxy-D-xylulose 5-phosphate: step 3/6.</text>
</comment>
<feature type="active site" evidence="10">
    <location>
        <position position="20"/>
    </location>
</feature>
<evidence type="ECO:0000256" key="8">
    <source>
        <dbReference type="ARBA" id="ARBA00023229"/>
    </source>
</evidence>
<dbReference type="InterPro" id="IPR006204">
    <property type="entry name" value="GHMP_kinase_N_dom"/>
</dbReference>
<feature type="domain" description="GHMP kinase N-terminal" evidence="11">
    <location>
        <begin position="76"/>
        <end position="152"/>
    </location>
</feature>
<dbReference type="PANTHER" id="PTHR43527:SF2">
    <property type="entry name" value="4-DIPHOSPHOCYTIDYL-2-C-METHYL-D-ERYTHRITOL KINASE, CHLOROPLASTIC"/>
    <property type="match status" value="1"/>
</dbReference>
<dbReference type="NCBIfam" id="TIGR00154">
    <property type="entry name" value="ispE"/>
    <property type="match status" value="1"/>
</dbReference>
<feature type="domain" description="GHMP kinase C-terminal" evidence="12">
    <location>
        <begin position="211"/>
        <end position="266"/>
    </location>
</feature>
<dbReference type="Pfam" id="PF00288">
    <property type="entry name" value="GHMP_kinases_N"/>
    <property type="match status" value="1"/>
</dbReference>
<reference evidence="13 14" key="1">
    <citation type="submission" date="2019-01" db="EMBL/GenBank/DDBJ databases">
        <title>Pseudolysobacter antarctica gen. nov., sp. nov., isolated from Fildes Peninsula, Antarctica.</title>
        <authorList>
            <person name="Wei Z."/>
            <person name="Peng F."/>
        </authorList>
    </citation>
    <scope>NUCLEOTIDE SEQUENCE [LARGE SCALE GENOMIC DNA]</scope>
    <source>
        <strain evidence="13 14">AQ6-296</strain>
    </source>
</reference>
<dbReference type="PIRSF" id="PIRSF010376">
    <property type="entry name" value="IspE"/>
    <property type="match status" value="1"/>
</dbReference>
<sequence>MSSALMNGQAGWSSWPAPAKLNLFLHIVGQRADGYHLLQTAFQLLDWGDSIRLRVRADGEISRATELPGVSLQSDLCLRAAKLLQEHAATPLGADIAVEKRIPMGGGLGGGSSDAASVLVGLNLLWQTGLDIDTLAALGLRLGADVPVFVRGHSAWAEGIGEELTAITLPEQVYVILDPQVCVPTAELFRAPELTRNTPRGTIRGLVSGELVANSFAPVVRARFAAVDAAMHWLDRFGESRLSGSGGCVFAAVSNIEAANAIAQQCPPEFVVHVARGINVSPLLKMAHEFSVAG</sequence>
<dbReference type="RefSeq" id="WP_129834741.1">
    <property type="nucleotide sequence ID" value="NZ_CP035704.1"/>
</dbReference>
<dbReference type="AlphaFoldDB" id="A0A411HMF1"/>
<protein>
    <recommendedName>
        <fullName evidence="3 10">4-diphosphocytidyl-2-C-methyl-D-erythritol kinase</fullName>
        <shortName evidence="10">CMK</shortName>
        <ecNumber evidence="2 10">2.7.1.148</ecNumber>
    </recommendedName>
    <alternativeName>
        <fullName evidence="9 10">4-(cytidine-5'-diphospho)-2-C-methyl-D-erythritol kinase</fullName>
    </alternativeName>
</protein>
<dbReference type="GO" id="GO:0005524">
    <property type="term" value="F:ATP binding"/>
    <property type="evidence" value="ECO:0007669"/>
    <property type="project" value="UniProtKB-UniRule"/>
</dbReference>
<keyword evidence="5 10" id="KW-0547">Nucleotide-binding</keyword>
<evidence type="ECO:0000259" key="11">
    <source>
        <dbReference type="Pfam" id="PF00288"/>
    </source>
</evidence>
<evidence type="ECO:0000313" key="14">
    <source>
        <dbReference type="Proteomes" id="UP000291562"/>
    </source>
</evidence>
<dbReference type="GO" id="GO:0016114">
    <property type="term" value="P:terpenoid biosynthetic process"/>
    <property type="evidence" value="ECO:0007669"/>
    <property type="project" value="UniProtKB-UniRule"/>
</dbReference>
<keyword evidence="8 10" id="KW-0414">Isoprene biosynthesis</keyword>
<evidence type="ECO:0000256" key="6">
    <source>
        <dbReference type="ARBA" id="ARBA00022777"/>
    </source>
</evidence>
<organism evidence="13 14">
    <name type="scientific">Pseudolysobacter antarcticus</name>
    <dbReference type="NCBI Taxonomy" id="2511995"/>
    <lineage>
        <taxon>Bacteria</taxon>
        <taxon>Pseudomonadati</taxon>
        <taxon>Pseudomonadota</taxon>
        <taxon>Gammaproteobacteria</taxon>
        <taxon>Lysobacterales</taxon>
        <taxon>Rhodanobacteraceae</taxon>
        <taxon>Pseudolysobacter</taxon>
    </lineage>
</organism>
<evidence type="ECO:0000256" key="3">
    <source>
        <dbReference type="ARBA" id="ARBA00017473"/>
    </source>
</evidence>
<feature type="binding site" evidence="10">
    <location>
        <begin position="103"/>
        <end position="113"/>
    </location>
    <ligand>
        <name>ATP</name>
        <dbReference type="ChEBI" id="CHEBI:30616"/>
    </ligand>
</feature>
<keyword evidence="4 10" id="KW-0808">Transferase</keyword>
<dbReference type="Gene3D" id="3.30.230.10">
    <property type="match status" value="1"/>
</dbReference>
<evidence type="ECO:0000256" key="2">
    <source>
        <dbReference type="ARBA" id="ARBA00012052"/>
    </source>
</evidence>
<dbReference type="UniPathway" id="UPA00056">
    <property type="reaction ID" value="UER00094"/>
</dbReference>
<dbReference type="InterPro" id="IPR014721">
    <property type="entry name" value="Ribsml_uS5_D2-typ_fold_subgr"/>
</dbReference>
<dbReference type="SUPFAM" id="SSF55060">
    <property type="entry name" value="GHMP Kinase, C-terminal domain"/>
    <property type="match status" value="1"/>
</dbReference>
<dbReference type="Pfam" id="PF08544">
    <property type="entry name" value="GHMP_kinases_C"/>
    <property type="match status" value="1"/>
</dbReference>
<proteinExistence type="inferred from homology"/>
<evidence type="ECO:0000313" key="13">
    <source>
        <dbReference type="EMBL" id="QBB71590.1"/>
    </source>
</evidence>
<comment type="catalytic activity">
    <reaction evidence="10">
        <text>4-CDP-2-C-methyl-D-erythritol + ATP = 4-CDP-2-C-methyl-D-erythritol 2-phosphate + ADP + H(+)</text>
        <dbReference type="Rhea" id="RHEA:18437"/>
        <dbReference type="ChEBI" id="CHEBI:15378"/>
        <dbReference type="ChEBI" id="CHEBI:30616"/>
        <dbReference type="ChEBI" id="CHEBI:57823"/>
        <dbReference type="ChEBI" id="CHEBI:57919"/>
        <dbReference type="ChEBI" id="CHEBI:456216"/>
        <dbReference type="EC" id="2.7.1.148"/>
    </reaction>
</comment>
<evidence type="ECO:0000256" key="9">
    <source>
        <dbReference type="ARBA" id="ARBA00032554"/>
    </source>
</evidence>
<comment type="function">
    <text evidence="10">Catalyzes the phosphorylation of the position 2 hydroxy group of 4-diphosphocytidyl-2C-methyl-D-erythritol.</text>
</comment>
<dbReference type="InterPro" id="IPR020568">
    <property type="entry name" value="Ribosomal_Su5_D2-typ_SF"/>
</dbReference>